<dbReference type="Proteomes" id="UP001244295">
    <property type="component" value="Unassembled WGS sequence"/>
</dbReference>
<keyword evidence="1" id="KW-0238">DNA-binding</keyword>
<organism evidence="3 4">
    <name type="scientific">Variovorax boronicumulans</name>
    <dbReference type="NCBI Taxonomy" id="436515"/>
    <lineage>
        <taxon>Bacteria</taxon>
        <taxon>Pseudomonadati</taxon>
        <taxon>Pseudomonadota</taxon>
        <taxon>Betaproteobacteria</taxon>
        <taxon>Burkholderiales</taxon>
        <taxon>Comamonadaceae</taxon>
        <taxon>Variovorax</taxon>
    </lineage>
</organism>
<evidence type="ECO:0000256" key="1">
    <source>
        <dbReference type="ARBA" id="ARBA00023125"/>
    </source>
</evidence>
<dbReference type="SUPFAM" id="SSF51182">
    <property type="entry name" value="RmlC-like cupins"/>
    <property type="match status" value="1"/>
</dbReference>
<dbReference type="Pfam" id="PF07883">
    <property type="entry name" value="Cupin_2"/>
    <property type="match status" value="1"/>
</dbReference>
<dbReference type="InterPro" id="IPR011051">
    <property type="entry name" value="RmlC_Cupin_sf"/>
</dbReference>
<comment type="caution">
    <text evidence="3">The sequence shown here is derived from an EMBL/GenBank/DDBJ whole genome shotgun (WGS) entry which is preliminary data.</text>
</comment>
<dbReference type="EMBL" id="JAUSRR010000003">
    <property type="protein sequence ID" value="MDP9923212.1"/>
    <property type="molecule type" value="Genomic_DNA"/>
</dbReference>
<dbReference type="PROSITE" id="PS50943">
    <property type="entry name" value="HTH_CROC1"/>
    <property type="match status" value="1"/>
</dbReference>
<dbReference type="InterPro" id="IPR014710">
    <property type="entry name" value="RmlC-like_jellyroll"/>
</dbReference>
<dbReference type="GO" id="GO:0003700">
    <property type="term" value="F:DNA-binding transcription factor activity"/>
    <property type="evidence" value="ECO:0007669"/>
    <property type="project" value="TreeGrafter"/>
</dbReference>
<dbReference type="PANTHER" id="PTHR46797:SF1">
    <property type="entry name" value="METHYLPHOSPHONATE SYNTHASE"/>
    <property type="match status" value="1"/>
</dbReference>
<evidence type="ECO:0000313" key="3">
    <source>
        <dbReference type="EMBL" id="MDP9923212.1"/>
    </source>
</evidence>
<proteinExistence type="predicted"/>
<accession>A0AAW8DUS8</accession>
<dbReference type="SMART" id="SM00530">
    <property type="entry name" value="HTH_XRE"/>
    <property type="match status" value="1"/>
</dbReference>
<dbReference type="Gene3D" id="2.60.120.10">
    <property type="entry name" value="Jelly Rolls"/>
    <property type="match status" value="1"/>
</dbReference>
<evidence type="ECO:0000259" key="2">
    <source>
        <dbReference type="PROSITE" id="PS50943"/>
    </source>
</evidence>
<dbReference type="InterPro" id="IPR010982">
    <property type="entry name" value="Lambda_DNA-bd_dom_sf"/>
</dbReference>
<feature type="domain" description="HTH cro/C1-type" evidence="2">
    <location>
        <begin position="13"/>
        <end position="67"/>
    </location>
</feature>
<evidence type="ECO:0000313" key="4">
    <source>
        <dbReference type="Proteomes" id="UP001244295"/>
    </source>
</evidence>
<dbReference type="Gene3D" id="1.10.260.40">
    <property type="entry name" value="lambda repressor-like DNA-binding domains"/>
    <property type="match status" value="1"/>
</dbReference>
<dbReference type="AlphaFoldDB" id="A0AAW8DUS8"/>
<gene>
    <name evidence="3" type="ORF">J2W25_002233</name>
</gene>
<dbReference type="Pfam" id="PF13560">
    <property type="entry name" value="HTH_31"/>
    <property type="match status" value="1"/>
</dbReference>
<dbReference type="PANTHER" id="PTHR46797">
    <property type="entry name" value="HTH-TYPE TRANSCRIPTIONAL REGULATOR"/>
    <property type="match status" value="1"/>
</dbReference>
<dbReference type="InterPro" id="IPR001387">
    <property type="entry name" value="Cro/C1-type_HTH"/>
</dbReference>
<dbReference type="GO" id="GO:0003677">
    <property type="term" value="F:DNA binding"/>
    <property type="evidence" value="ECO:0007669"/>
    <property type="project" value="UniProtKB-KW"/>
</dbReference>
<reference evidence="3" key="1">
    <citation type="submission" date="2023-07" db="EMBL/GenBank/DDBJ databases">
        <title>Sorghum-associated microbial communities from plants grown in Nebraska, USA.</title>
        <authorList>
            <person name="Schachtman D."/>
        </authorList>
    </citation>
    <scope>NUCLEOTIDE SEQUENCE</scope>
    <source>
        <strain evidence="3">DS2795</strain>
    </source>
</reference>
<protein>
    <submittedName>
        <fullName evidence="3">Transcriptional regulator with XRE-family HTH domain</fullName>
    </submittedName>
</protein>
<dbReference type="CDD" id="cd00093">
    <property type="entry name" value="HTH_XRE"/>
    <property type="match status" value="1"/>
</dbReference>
<dbReference type="CDD" id="cd02209">
    <property type="entry name" value="cupin_XRE_C"/>
    <property type="match status" value="1"/>
</dbReference>
<dbReference type="GO" id="GO:0005829">
    <property type="term" value="C:cytosol"/>
    <property type="evidence" value="ECO:0007669"/>
    <property type="project" value="TreeGrafter"/>
</dbReference>
<sequence length="190" mass="20647">MRSLSAARIGVQVRALRMAADVSAGSLARASGISSSMLSRIERGLVSPSVETLERLAQGLHVPVSRFFGDQARRTDFCHVRAGQGVVVDRVGAVADYRYELLGHLLSGNLFVEPYLVKLLPEADPYVTFQHPGLKFLYFLSGEVMYRYGAKSVAVRAGDSLLFDASALHGIEAIQSGPVSYLSVVFTLRE</sequence>
<dbReference type="RefSeq" id="WP_307636738.1">
    <property type="nucleotide sequence ID" value="NZ_JAUSRR010000003.1"/>
</dbReference>
<dbReference type="InterPro" id="IPR013096">
    <property type="entry name" value="Cupin_2"/>
</dbReference>
<name>A0AAW8DUS8_9BURK</name>
<dbReference type="InterPro" id="IPR050807">
    <property type="entry name" value="TransReg_Diox_bact_type"/>
</dbReference>
<dbReference type="SUPFAM" id="SSF47413">
    <property type="entry name" value="lambda repressor-like DNA-binding domains"/>
    <property type="match status" value="1"/>
</dbReference>